<gene>
    <name evidence="3" type="ORF">IV38_GL001462</name>
    <name evidence="4" type="ORF">IV40_GL001249</name>
</gene>
<dbReference type="EMBL" id="JQAZ01000003">
    <property type="protein sequence ID" value="KRN31962.1"/>
    <property type="molecule type" value="Genomic_DNA"/>
</dbReference>
<comment type="caution">
    <text evidence="3">The sequence shown here is derived from an EMBL/GenBank/DDBJ whole genome shotgun (WGS) entry which is preliminary data.</text>
</comment>
<accession>A0A0R2FUG9</accession>
<comment type="similarity">
    <text evidence="1">Belongs to the short-chain dehydrogenases/reductases (SDR) family.</text>
</comment>
<sequence length="242" mass="25743">MIGTALIIGASGDIGTATAKELAAAGWSLDLHYNHNQQRIQALSTDLHAQYPDQDFLPVQADLTDEASVAQLQTQLFSVDAVVFAAGITFYGLFQELSAEQLEQLWQIHVKSPLLLVQGLQEKLARSHHGRIVFVGSVYGGRGSAMEVAYSTVKGAQTAFANAYAQEVASLGITVNVIAPGAVATQMNAQFDGAAQAAIQATIPAGHFAAPQEIAYWVLALLDPRASYLTGQTLYVDGGWLK</sequence>
<dbReference type="InterPro" id="IPR057326">
    <property type="entry name" value="KR_dom"/>
</dbReference>
<dbReference type="Pfam" id="PF13561">
    <property type="entry name" value="adh_short_C2"/>
    <property type="match status" value="1"/>
</dbReference>
<dbReference type="OrthoDB" id="9803333at2"/>
<dbReference type="EMBL" id="JQAT01000003">
    <property type="protein sequence ID" value="KRN28461.1"/>
    <property type="molecule type" value="Genomic_DNA"/>
</dbReference>
<evidence type="ECO:0000313" key="3">
    <source>
        <dbReference type="EMBL" id="KRN28461.1"/>
    </source>
</evidence>
<dbReference type="Proteomes" id="UP000051751">
    <property type="component" value="Unassembled WGS sequence"/>
</dbReference>
<name>A0A0R2FUG9_9LACO</name>
<evidence type="ECO:0000256" key="1">
    <source>
        <dbReference type="ARBA" id="ARBA00006484"/>
    </source>
</evidence>
<protein>
    <recommendedName>
        <fullName evidence="2">Ketoreductase domain-containing protein</fullName>
    </recommendedName>
</protein>
<dbReference type="NCBIfam" id="NF047420">
    <property type="entry name" value="EF_P_mod_YmfI"/>
    <property type="match status" value="1"/>
</dbReference>
<dbReference type="Proteomes" id="UP000051645">
    <property type="component" value="Unassembled WGS sequence"/>
</dbReference>
<organism evidence="3 6">
    <name type="scientific">Lactobacillus selangorensis</name>
    <dbReference type="NCBI Taxonomy" id="81857"/>
    <lineage>
        <taxon>Bacteria</taxon>
        <taxon>Bacillati</taxon>
        <taxon>Bacillota</taxon>
        <taxon>Bacilli</taxon>
        <taxon>Lactobacillales</taxon>
        <taxon>Lactobacillaceae</taxon>
        <taxon>Lactobacillus</taxon>
    </lineage>
</organism>
<dbReference type="SMART" id="SM00822">
    <property type="entry name" value="PKS_KR"/>
    <property type="match status" value="1"/>
</dbReference>
<dbReference type="InterPro" id="IPR036291">
    <property type="entry name" value="NAD(P)-bd_dom_sf"/>
</dbReference>
<dbReference type="STRING" id="81857.IV38_GL001462"/>
<dbReference type="PRINTS" id="PR00081">
    <property type="entry name" value="GDHRDH"/>
</dbReference>
<reference evidence="5 6" key="1">
    <citation type="journal article" date="2015" name="Genome Announc.">
        <title>Expanding the biotechnology potential of lactobacilli through comparative genomics of 213 strains and associated genera.</title>
        <authorList>
            <person name="Sun Z."/>
            <person name="Harris H.M."/>
            <person name="McCann A."/>
            <person name="Guo C."/>
            <person name="Argimon S."/>
            <person name="Zhang W."/>
            <person name="Yang X."/>
            <person name="Jeffery I.B."/>
            <person name="Cooney J.C."/>
            <person name="Kagawa T.F."/>
            <person name="Liu W."/>
            <person name="Song Y."/>
            <person name="Salvetti E."/>
            <person name="Wrobel A."/>
            <person name="Rasinkangas P."/>
            <person name="Parkhill J."/>
            <person name="Rea M.C."/>
            <person name="O'Sullivan O."/>
            <person name="Ritari J."/>
            <person name="Douillard F.P."/>
            <person name="Paul Ross R."/>
            <person name="Yang R."/>
            <person name="Briner A.E."/>
            <person name="Felis G.E."/>
            <person name="de Vos W.M."/>
            <person name="Barrangou R."/>
            <person name="Klaenhammer T.R."/>
            <person name="Caufield P.W."/>
            <person name="Cui Y."/>
            <person name="Zhang H."/>
            <person name="O'Toole P.W."/>
        </authorList>
    </citation>
    <scope>NUCLEOTIDE SEQUENCE [LARGE SCALE GENOMIC DNA]</scope>
    <source>
        <strain evidence="3 6">ATCC BAA-66</strain>
        <strain evidence="4 5">DSM 13344</strain>
    </source>
</reference>
<dbReference type="InterPro" id="IPR002347">
    <property type="entry name" value="SDR_fam"/>
</dbReference>
<dbReference type="CDD" id="cd05233">
    <property type="entry name" value="SDR_c"/>
    <property type="match status" value="1"/>
</dbReference>
<dbReference type="PATRIC" id="fig|81857.3.peg.1471"/>
<dbReference type="PANTHER" id="PTHR42879:SF2">
    <property type="entry name" value="3-OXOACYL-[ACYL-CARRIER-PROTEIN] REDUCTASE FABG"/>
    <property type="match status" value="1"/>
</dbReference>
<evidence type="ECO:0000259" key="2">
    <source>
        <dbReference type="SMART" id="SM00822"/>
    </source>
</evidence>
<evidence type="ECO:0000313" key="4">
    <source>
        <dbReference type="EMBL" id="KRN31962.1"/>
    </source>
</evidence>
<evidence type="ECO:0000313" key="6">
    <source>
        <dbReference type="Proteomes" id="UP000051751"/>
    </source>
</evidence>
<dbReference type="InterPro" id="IPR050259">
    <property type="entry name" value="SDR"/>
</dbReference>
<evidence type="ECO:0000313" key="5">
    <source>
        <dbReference type="Proteomes" id="UP000051645"/>
    </source>
</evidence>
<dbReference type="SUPFAM" id="SSF51735">
    <property type="entry name" value="NAD(P)-binding Rossmann-fold domains"/>
    <property type="match status" value="1"/>
</dbReference>
<proteinExistence type="inferred from homology"/>
<dbReference type="RefSeq" id="WP_057769417.1">
    <property type="nucleotide sequence ID" value="NZ_JQAT01000003.1"/>
</dbReference>
<dbReference type="PANTHER" id="PTHR42879">
    <property type="entry name" value="3-OXOACYL-(ACYL-CARRIER-PROTEIN) REDUCTASE"/>
    <property type="match status" value="1"/>
</dbReference>
<feature type="domain" description="Ketoreductase" evidence="2">
    <location>
        <begin position="3"/>
        <end position="186"/>
    </location>
</feature>
<keyword evidence="5" id="KW-1185">Reference proteome</keyword>
<dbReference type="Gene3D" id="3.40.50.720">
    <property type="entry name" value="NAD(P)-binding Rossmann-like Domain"/>
    <property type="match status" value="1"/>
</dbReference>
<dbReference type="AlphaFoldDB" id="A0A0R2FUG9"/>